<protein>
    <recommendedName>
        <fullName evidence="4">Protein kinase domain-containing protein</fullName>
    </recommendedName>
</protein>
<reference evidence="2" key="2">
    <citation type="submission" date="2023-01" db="EMBL/GenBank/DDBJ databases">
        <authorList>
            <person name="Petersen C."/>
        </authorList>
    </citation>
    <scope>NUCLEOTIDE SEQUENCE</scope>
    <source>
        <strain evidence="2">IBT 17514</strain>
    </source>
</reference>
<organism evidence="2 3">
    <name type="scientific">Penicillium malachiteum</name>
    <dbReference type="NCBI Taxonomy" id="1324776"/>
    <lineage>
        <taxon>Eukaryota</taxon>
        <taxon>Fungi</taxon>
        <taxon>Dikarya</taxon>
        <taxon>Ascomycota</taxon>
        <taxon>Pezizomycotina</taxon>
        <taxon>Eurotiomycetes</taxon>
        <taxon>Eurotiomycetidae</taxon>
        <taxon>Eurotiales</taxon>
        <taxon>Aspergillaceae</taxon>
        <taxon>Penicillium</taxon>
    </lineage>
</organism>
<evidence type="ECO:0000313" key="2">
    <source>
        <dbReference type="EMBL" id="KAJ5719006.1"/>
    </source>
</evidence>
<sequence>MASDSPPDYQKLWLAEKKKREHAEELIRPTTFMELLSHCHNLFSLGLKAASPRKSTKGTINNPSKKLCPIRLRPWTECNSQKQDVYNRKNCVEGHVGSVISELCQIPAAQTEFLLAKGVYFDDHPNSLTETHQVEATDQSKSRDPKPDHFWIQEFDDGTNNLILVAEYKSSGWTSADGALRAELLTSSALVQIYDAMIEKGREYGVLINGMARVLLWVPSDDPATLFYHLCDPNSEVVDHDQGLQQPITSIARLLCLCLMSIRSPTRSQEWRISAASQAKRWETTFNRAHSSIPIEELQQSPLRSDSSSGYEASSPLEPSTTDRRAKTRSQTQAGCAPSNDRQRTPSPDSSGSDSNQAMARKRGFSQVTSSPSTQRVARQRESSNNQSNQARYRNAQFCSQRCLMGLQTGDNLDEECPNVELHRRGQPDCTKHLITSEKLVLCLKAEFDENIDRCIPIGEYGSYGAPFKLTYLEYGYTVIGKGTISDLWDRVSREVQVYQILRKAQGSAVPVFLGTIDLAKTYYLDGAGPIRHMLVMGFAGERMAKMDLTPELKREIQKSNKEIESLGIIHDDLRRENVLWCEELKRALIIDFHGATLKSRPSLQKSKTKRRSSSTERSDVKRLRV</sequence>
<gene>
    <name evidence="2" type="ORF">N7493_007461</name>
</gene>
<feature type="compositionally biased region" description="Polar residues" evidence="1">
    <location>
        <begin position="345"/>
        <end position="358"/>
    </location>
</feature>
<accession>A0AAD6MU45</accession>
<proteinExistence type="predicted"/>
<dbReference type="Gene3D" id="1.10.510.10">
    <property type="entry name" value="Transferase(Phosphotransferase) domain 1"/>
    <property type="match status" value="1"/>
</dbReference>
<evidence type="ECO:0000313" key="3">
    <source>
        <dbReference type="Proteomes" id="UP001215712"/>
    </source>
</evidence>
<dbReference type="SUPFAM" id="SSF56112">
    <property type="entry name" value="Protein kinase-like (PK-like)"/>
    <property type="match status" value="1"/>
</dbReference>
<feature type="region of interest" description="Disordered" evidence="1">
    <location>
        <begin position="602"/>
        <end position="626"/>
    </location>
</feature>
<reference evidence="2" key="1">
    <citation type="journal article" date="2023" name="IMA Fungus">
        <title>Comparative genomic study of the Penicillium genus elucidates a diverse pangenome and 15 lateral gene transfer events.</title>
        <authorList>
            <person name="Petersen C."/>
            <person name="Sorensen T."/>
            <person name="Nielsen M.R."/>
            <person name="Sondergaard T.E."/>
            <person name="Sorensen J.L."/>
            <person name="Fitzpatrick D.A."/>
            <person name="Frisvad J.C."/>
            <person name="Nielsen K.L."/>
        </authorList>
    </citation>
    <scope>NUCLEOTIDE SEQUENCE</scope>
    <source>
        <strain evidence="2">IBT 17514</strain>
    </source>
</reference>
<evidence type="ECO:0008006" key="4">
    <source>
        <dbReference type="Google" id="ProtNLM"/>
    </source>
</evidence>
<dbReference type="InterPro" id="IPR011009">
    <property type="entry name" value="Kinase-like_dom_sf"/>
</dbReference>
<evidence type="ECO:0000256" key="1">
    <source>
        <dbReference type="SAM" id="MobiDB-lite"/>
    </source>
</evidence>
<feature type="compositionally biased region" description="Polar residues" evidence="1">
    <location>
        <begin position="298"/>
        <end position="320"/>
    </location>
</feature>
<feature type="region of interest" description="Disordered" evidence="1">
    <location>
        <begin position="293"/>
        <end position="391"/>
    </location>
</feature>
<keyword evidence="3" id="KW-1185">Reference proteome</keyword>
<name>A0AAD6MU45_9EURO</name>
<comment type="caution">
    <text evidence="2">The sequence shown here is derived from an EMBL/GenBank/DDBJ whole genome shotgun (WGS) entry which is preliminary data.</text>
</comment>
<feature type="compositionally biased region" description="Polar residues" evidence="1">
    <location>
        <begin position="366"/>
        <end position="391"/>
    </location>
</feature>
<feature type="compositionally biased region" description="Basic and acidic residues" evidence="1">
    <location>
        <begin position="614"/>
        <end position="626"/>
    </location>
</feature>
<dbReference type="AlphaFoldDB" id="A0AAD6MU45"/>
<dbReference type="Proteomes" id="UP001215712">
    <property type="component" value="Unassembled WGS sequence"/>
</dbReference>
<dbReference type="EMBL" id="JAQJAN010000011">
    <property type="protein sequence ID" value="KAJ5719006.1"/>
    <property type="molecule type" value="Genomic_DNA"/>
</dbReference>